<evidence type="ECO:0000313" key="1">
    <source>
        <dbReference type="EMBL" id="KAH7979078.1"/>
    </source>
</evidence>
<dbReference type="Proteomes" id="UP000821865">
    <property type="component" value="Chromosome 1"/>
</dbReference>
<protein>
    <submittedName>
        <fullName evidence="1">Uncharacterized protein</fullName>
    </submittedName>
</protein>
<organism evidence="1 2">
    <name type="scientific">Dermacentor silvarum</name>
    <name type="common">Tick</name>
    <dbReference type="NCBI Taxonomy" id="543639"/>
    <lineage>
        <taxon>Eukaryota</taxon>
        <taxon>Metazoa</taxon>
        <taxon>Ecdysozoa</taxon>
        <taxon>Arthropoda</taxon>
        <taxon>Chelicerata</taxon>
        <taxon>Arachnida</taxon>
        <taxon>Acari</taxon>
        <taxon>Parasitiformes</taxon>
        <taxon>Ixodida</taxon>
        <taxon>Ixodoidea</taxon>
        <taxon>Ixodidae</taxon>
        <taxon>Rhipicephalinae</taxon>
        <taxon>Dermacentor</taxon>
    </lineage>
</organism>
<sequence>MVSSASLDTSSIAKAECFAIALGIKDRELKVGKAYITIISDSQEACRLFTNGRLPLKICNLLGRELKNTYRLVWSPEHAGLEGNERADGLALELTKRAEHQLPS</sequence>
<dbReference type="EMBL" id="CM023470">
    <property type="protein sequence ID" value="KAH7979078.1"/>
    <property type="molecule type" value="Genomic_DNA"/>
</dbReference>
<accession>A0ACB8DXS5</accession>
<keyword evidence="2" id="KW-1185">Reference proteome</keyword>
<evidence type="ECO:0000313" key="2">
    <source>
        <dbReference type="Proteomes" id="UP000821865"/>
    </source>
</evidence>
<reference evidence="1" key="1">
    <citation type="submission" date="2020-05" db="EMBL/GenBank/DDBJ databases">
        <title>Large-scale comparative analyses of tick genomes elucidate their genetic diversity and vector capacities.</title>
        <authorList>
            <person name="Jia N."/>
            <person name="Wang J."/>
            <person name="Shi W."/>
            <person name="Du L."/>
            <person name="Sun Y."/>
            <person name="Zhan W."/>
            <person name="Jiang J."/>
            <person name="Wang Q."/>
            <person name="Zhang B."/>
            <person name="Ji P."/>
            <person name="Sakyi L.B."/>
            <person name="Cui X."/>
            <person name="Yuan T."/>
            <person name="Jiang B."/>
            <person name="Yang W."/>
            <person name="Lam T.T.-Y."/>
            <person name="Chang Q."/>
            <person name="Ding S."/>
            <person name="Wang X."/>
            <person name="Zhu J."/>
            <person name="Ruan X."/>
            <person name="Zhao L."/>
            <person name="Wei J."/>
            <person name="Que T."/>
            <person name="Du C."/>
            <person name="Cheng J."/>
            <person name="Dai P."/>
            <person name="Han X."/>
            <person name="Huang E."/>
            <person name="Gao Y."/>
            <person name="Liu J."/>
            <person name="Shao H."/>
            <person name="Ye R."/>
            <person name="Li L."/>
            <person name="Wei W."/>
            <person name="Wang X."/>
            <person name="Wang C."/>
            <person name="Yang T."/>
            <person name="Huo Q."/>
            <person name="Li W."/>
            <person name="Guo W."/>
            <person name="Chen H."/>
            <person name="Zhou L."/>
            <person name="Ni X."/>
            <person name="Tian J."/>
            <person name="Zhou Y."/>
            <person name="Sheng Y."/>
            <person name="Liu T."/>
            <person name="Pan Y."/>
            <person name="Xia L."/>
            <person name="Li J."/>
            <person name="Zhao F."/>
            <person name="Cao W."/>
        </authorList>
    </citation>
    <scope>NUCLEOTIDE SEQUENCE</scope>
    <source>
        <strain evidence="1">Dsil-2018</strain>
    </source>
</reference>
<gene>
    <name evidence="1" type="ORF">HPB49_008008</name>
</gene>
<name>A0ACB8DXS5_DERSI</name>
<proteinExistence type="predicted"/>
<comment type="caution">
    <text evidence="1">The sequence shown here is derived from an EMBL/GenBank/DDBJ whole genome shotgun (WGS) entry which is preliminary data.</text>
</comment>